<proteinExistence type="predicted"/>
<reference evidence="1" key="2">
    <citation type="journal article" date="2015" name="Data Brief">
        <title>Shoot transcriptome of the giant reed, Arundo donax.</title>
        <authorList>
            <person name="Barrero R.A."/>
            <person name="Guerrero F.D."/>
            <person name="Moolhuijzen P."/>
            <person name="Goolsby J.A."/>
            <person name="Tidwell J."/>
            <person name="Bellgard S.E."/>
            <person name="Bellgard M.I."/>
        </authorList>
    </citation>
    <scope>NUCLEOTIDE SEQUENCE</scope>
    <source>
        <tissue evidence="1">Shoot tissue taken approximately 20 cm above the soil surface</tissue>
    </source>
</reference>
<accession>A0A0A8ZV14</accession>
<protein>
    <submittedName>
        <fullName evidence="1">Uncharacterized protein</fullName>
    </submittedName>
</protein>
<organism evidence="1">
    <name type="scientific">Arundo donax</name>
    <name type="common">Giant reed</name>
    <name type="synonym">Donax arundinaceus</name>
    <dbReference type="NCBI Taxonomy" id="35708"/>
    <lineage>
        <taxon>Eukaryota</taxon>
        <taxon>Viridiplantae</taxon>
        <taxon>Streptophyta</taxon>
        <taxon>Embryophyta</taxon>
        <taxon>Tracheophyta</taxon>
        <taxon>Spermatophyta</taxon>
        <taxon>Magnoliopsida</taxon>
        <taxon>Liliopsida</taxon>
        <taxon>Poales</taxon>
        <taxon>Poaceae</taxon>
        <taxon>PACMAD clade</taxon>
        <taxon>Arundinoideae</taxon>
        <taxon>Arundineae</taxon>
        <taxon>Arundo</taxon>
    </lineage>
</organism>
<dbReference type="AlphaFoldDB" id="A0A0A8ZV14"/>
<dbReference type="EMBL" id="GBRH01259238">
    <property type="protein sequence ID" value="JAD38657.1"/>
    <property type="molecule type" value="Transcribed_RNA"/>
</dbReference>
<name>A0A0A8ZV14_ARUDO</name>
<sequence length="97" mass="11267">MLDQVGQQMTHGQHCYKGGVGMFNFDMFWAWKFLFWSVNNILHISQTSENNMTIKSPWGKRPSLSSNIMADQIISTLHWMVKCSIVKRCNLDQMDVP</sequence>
<evidence type="ECO:0000313" key="1">
    <source>
        <dbReference type="EMBL" id="JAD38657.1"/>
    </source>
</evidence>
<reference evidence="1" key="1">
    <citation type="submission" date="2014-09" db="EMBL/GenBank/DDBJ databases">
        <authorList>
            <person name="Magalhaes I.L.F."/>
            <person name="Oliveira U."/>
            <person name="Santos F.R."/>
            <person name="Vidigal T.H.D.A."/>
            <person name="Brescovit A.D."/>
            <person name="Santos A.J."/>
        </authorList>
    </citation>
    <scope>NUCLEOTIDE SEQUENCE</scope>
    <source>
        <tissue evidence="1">Shoot tissue taken approximately 20 cm above the soil surface</tissue>
    </source>
</reference>